<evidence type="ECO:0000313" key="1">
    <source>
        <dbReference type="EMBL" id="QKW51330.1"/>
    </source>
</evidence>
<evidence type="ECO:0000313" key="2">
    <source>
        <dbReference type="Proteomes" id="UP000509303"/>
    </source>
</evidence>
<name>A0A7H8N9Y1_9ACTN</name>
<dbReference type="Proteomes" id="UP000509303">
    <property type="component" value="Chromosome"/>
</dbReference>
<dbReference type="RefSeq" id="WP_176163051.1">
    <property type="nucleotide sequence ID" value="NZ_CP054929.1"/>
</dbReference>
<reference evidence="1 2" key="1">
    <citation type="submission" date="2020-06" db="EMBL/GenBank/DDBJ databases">
        <title>Genome mining for natural products.</title>
        <authorList>
            <person name="Zhang B."/>
            <person name="Shi J."/>
            <person name="Ge H."/>
        </authorList>
    </citation>
    <scope>NUCLEOTIDE SEQUENCE [LARGE SCALE GENOMIC DNA]</scope>
    <source>
        <strain evidence="1 2">NA00687</strain>
    </source>
</reference>
<accession>A0A7H8N9Y1</accession>
<organism evidence="1 2">
    <name type="scientific">Streptomyces buecherae</name>
    <dbReference type="NCBI Taxonomy" id="2763006"/>
    <lineage>
        <taxon>Bacteria</taxon>
        <taxon>Bacillati</taxon>
        <taxon>Actinomycetota</taxon>
        <taxon>Actinomycetes</taxon>
        <taxon>Kitasatosporales</taxon>
        <taxon>Streptomycetaceae</taxon>
        <taxon>Streptomyces</taxon>
    </lineage>
</organism>
<proteinExistence type="predicted"/>
<sequence>MNTDERVRLVLTGEHEVRTSEGAVLRFFLARGPLADSDTVWEHATDAEFQHAYELSLFDPRGLDAQLLLPNPHRIQLALDALMGPGSFFWSDGADVSGVLTTNGKAPEECGFGLATVQASTSADGDASADAGGVA</sequence>
<keyword evidence="2" id="KW-1185">Reference proteome</keyword>
<dbReference type="AlphaFoldDB" id="A0A7H8N9Y1"/>
<gene>
    <name evidence="1" type="ORF">HUT08_19315</name>
</gene>
<dbReference type="EMBL" id="CP054929">
    <property type="protein sequence ID" value="QKW51330.1"/>
    <property type="molecule type" value="Genomic_DNA"/>
</dbReference>
<protein>
    <submittedName>
        <fullName evidence="1">Uncharacterized protein</fullName>
    </submittedName>
</protein>